<proteinExistence type="predicted"/>
<dbReference type="Proteomes" id="UP000789759">
    <property type="component" value="Unassembled WGS sequence"/>
</dbReference>
<feature type="non-terminal residue" evidence="1">
    <location>
        <position position="178"/>
    </location>
</feature>
<evidence type="ECO:0000313" key="2">
    <source>
        <dbReference type="Proteomes" id="UP000789759"/>
    </source>
</evidence>
<reference evidence="1" key="1">
    <citation type="submission" date="2021-06" db="EMBL/GenBank/DDBJ databases">
        <authorList>
            <person name="Kallberg Y."/>
            <person name="Tangrot J."/>
            <person name="Rosling A."/>
        </authorList>
    </citation>
    <scope>NUCLEOTIDE SEQUENCE</scope>
    <source>
        <strain evidence="1">FL966</strain>
    </source>
</reference>
<dbReference type="OrthoDB" id="10620919at2759"/>
<comment type="caution">
    <text evidence="1">The sequence shown here is derived from an EMBL/GenBank/DDBJ whole genome shotgun (WGS) entry which is preliminary data.</text>
</comment>
<evidence type="ECO:0000313" key="1">
    <source>
        <dbReference type="EMBL" id="CAG8799883.1"/>
    </source>
</evidence>
<keyword evidence="2" id="KW-1185">Reference proteome</keyword>
<protein>
    <submittedName>
        <fullName evidence="1">7989_t:CDS:1</fullName>
    </submittedName>
</protein>
<gene>
    <name evidence="1" type="ORF">CPELLU_LOCUS17622</name>
</gene>
<dbReference type="EMBL" id="CAJVQA010030695">
    <property type="protein sequence ID" value="CAG8799883.1"/>
    <property type="molecule type" value="Genomic_DNA"/>
</dbReference>
<organism evidence="1 2">
    <name type="scientific">Cetraspora pellucida</name>
    <dbReference type="NCBI Taxonomy" id="1433469"/>
    <lineage>
        <taxon>Eukaryota</taxon>
        <taxon>Fungi</taxon>
        <taxon>Fungi incertae sedis</taxon>
        <taxon>Mucoromycota</taxon>
        <taxon>Glomeromycotina</taxon>
        <taxon>Glomeromycetes</taxon>
        <taxon>Diversisporales</taxon>
        <taxon>Gigasporaceae</taxon>
        <taxon>Cetraspora</taxon>
    </lineage>
</organism>
<sequence>SHYRKLLIKHRLDEFNKVYKIGGDIEEKTEILPISYFDDSESIISDSTITGELVLLEENNNDETEIQNLINQLPYEDEEKINAYEYLSIKNMSHSIDISNEEIVTDIIKNNLDKESEPEIELISSSTKAIYNIQNIVKFVKYKQTELELDNKQLETLYEIQKKILIYNSKQKINNLKD</sequence>
<name>A0A9N9PB22_9GLOM</name>
<dbReference type="AlphaFoldDB" id="A0A9N9PB22"/>
<accession>A0A9N9PB22</accession>